<dbReference type="SUPFAM" id="SSF64593">
    <property type="entry name" value="Intermediate filament protein, coiled coil region"/>
    <property type="match status" value="1"/>
</dbReference>
<dbReference type="PANTHER" id="PTHR23239">
    <property type="entry name" value="INTERMEDIATE FILAMENT"/>
    <property type="match status" value="1"/>
</dbReference>
<evidence type="ECO:0000259" key="4">
    <source>
        <dbReference type="SMART" id="SM01391"/>
    </source>
</evidence>
<dbReference type="Pfam" id="PF00038">
    <property type="entry name" value="Filament"/>
    <property type="match status" value="1"/>
</dbReference>
<dbReference type="Ensembl" id="ENSATET00000027042.3">
    <property type="protein sequence ID" value="ENSATEP00000026618.1"/>
    <property type="gene ID" value="ENSATEG00000018439.3"/>
</dbReference>
<dbReference type="PANTHER" id="PTHR23239:SF358">
    <property type="entry name" value="KERATIN, TYPE I CYTOSKELETAL 18"/>
    <property type="match status" value="1"/>
</dbReference>
<dbReference type="InterPro" id="IPR002957">
    <property type="entry name" value="Keratin_I"/>
</dbReference>
<evidence type="ECO:0000313" key="6">
    <source>
        <dbReference type="Proteomes" id="UP000265040"/>
    </source>
</evidence>
<dbReference type="Proteomes" id="UP000265040">
    <property type="component" value="Chromosome 2"/>
</dbReference>
<protein>
    <recommendedName>
        <fullName evidence="4">IF rod domain-containing protein</fullName>
    </recommendedName>
</protein>
<evidence type="ECO:0000313" key="5">
    <source>
        <dbReference type="Ensembl" id="ENSATEP00000026618.1"/>
    </source>
</evidence>
<keyword evidence="1" id="KW-0403">Intermediate filament</keyword>
<dbReference type="GO" id="GO:0005882">
    <property type="term" value="C:intermediate filament"/>
    <property type="evidence" value="ECO:0007669"/>
    <property type="project" value="UniProtKB-KW"/>
</dbReference>
<dbReference type="GeneID" id="113164571"/>
<feature type="region of interest" description="Disordered" evidence="3">
    <location>
        <begin position="1"/>
        <end position="74"/>
    </location>
</feature>
<dbReference type="OMA" id="VMRNDTE"/>
<dbReference type="Gene3D" id="1.20.5.500">
    <property type="entry name" value="Single helix bin"/>
    <property type="match status" value="1"/>
</dbReference>
<sequence length="403" mass="46165">MPSNTAASMYGGAGGRGSRASVTTLDGLRNVLRNETERDSAPAPAAAPVTQAAPPAPPAPVAPADDKQTLRGLNKRLQDYLGKVNELQAENDDLEKQIDDILAKREKPEGRDWDEVQKPLDELREKIKDIAMDSAKLLLENDNTKMANDDLKNKLQDEKNARTALERELEDLNKVMEDTKLTQENMKKEIELVKDEIDRLEKEHKDMVDDLCDKIKESKVEVELVSQNSNLSEIISKIRKQYEKLGEKNRKEAEEWYQSKFDNIKEADAQNIEATNYGKTELKEKLKEKQTLEIMITSMHRTIQNLEVNLKNTKLEYDQQLFPINQTIMNLEAELKRVRSQVEHQVHINNELVSVKMKLEAELRKYDDLMKSIMPEISLALSDAVKDEQKPEHQGFKLEHVIE</sequence>
<dbReference type="InParanoid" id="A0A3Q1J856"/>
<reference evidence="5" key="1">
    <citation type="submission" date="2021-04" db="EMBL/GenBank/DDBJ databases">
        <authorList>
            <consortium name="Wellcome Sanger Institute Data Sharing"/>
        </authorList>
    </citation>
    <scope>NUCLEOTIDE SEQUENCE [LARGE SCALE GENOMIC DNA]</scope>
</reference>
<dbReference type="RefSeq" id="XP_026219708.1">
    <property type="nucleotide sequence ID" value="XM_026363923.1"/>
</dbReference>
<dbReference type="OrthoDB" id="2441647at2759"/>
<reference evidence="5" key="2">
    <citation type="submission" date="2025-08" db="UniProtKB">
        <authorList>
            <consortium name="Ensembl"/>
        </authorList>
    </citation>
    <scope>IDENTIFICATION</scope>
</reference>
<reference evidence="5" key="3">
    <citation type="submission" date="2025-09" db="UniProtKB">
        <authorList>
            <consortium name="Ensembl"/>
        </authorList>
    </citation>
    <scope>IDENTIFICATION</scope>
</reference>
<dbReference type="Gene3D" id="1.20.5.170">
    <property type="match status" value="1"/>
</dbReference>
<feature type="domain" description="IF rod" evidence="4">
    <location>
        <begin position="65"/>
        <end position="373"/>
    </location>
</feature>
<organism evidence="5 6">
    <name type="scientific">Anabas testudineus</name>
    <name type="common">Climbing perch</name>
    <name type="synonym">Anthias testudineus</name>
    <dbReference type="NCBI Taxonomy" id="64144"/>
    <lineage>
        <taxon>Eukaryota</taxon>
        <taxon>Metazoa</taxon>
        <taxon>Chordata</taxon>
        <taxon>Craniata</taxon>
        <taxon>Vertebrata</taxon>
        <taxon>Euteleostomi</taxon>
        <taxon>Actinopterygii</taxon>
        <taxon>Neopterygii</taxon>
        <taxon>Teleostei</taxon>
        <taxon>Neoteleostei</taxon>
        <taxon>Acanthomorphata</taxon>
        <taxon>Anabantaria</taxon>
        <taxon>Anabantiformes</taxon>
        <taxon>Anabantoidei</taxon>
        <taxon>Anabantidae</taxon>
        <taxon>Anabas</taxon>
    </lineage>
</organism>
<keyword evidence="6" id="KW-1185">Reference proteome</keyword>
<dbReference type="GeneTree" id="ENSGT00940000153309"/>
<dbReference type="AlphaFoldDB" id="A0A3Q1J856"/>
<proteinExistence type="predicted"/>
<dbReference type="Gene3D" id="1.20.5.1160">
    <property type="entry name" value="Vasodilator-stimulated phosphoprotein"/>
    <property type="match status" value="1"/>
</dbReference>
<feature type="compositionally biased region" description="Low complexity" evidence="3">
    <location>
        <begin position="41"/>
        <end position="53"/>
    </location>
</feature>
<dbReference type="GO" id="GO:0005198">
    <property type="term" value="F:structural molecule activity"/>
    <property type="evidence" value="ECO:0007669"/>
    <property type="project" value="InterPro"/>
</dbReference>
<evidence type="ECO:0000256" key="3">
    <source>
        <dbReference type="SAM" id="MobiDB-lite"/>
    </source>
</evidence>
<evidence type="ECO:0000256" key="1">
    <source>
        <dbReference type="ARBA" id="ARBA00022754"/>
    </source>
</evidence>
<evidence type="ECO:0000256" key="2">
    <source>
        <dbReference type="ARBA" id="ARBA00023054"/>
    </source>
</evidence>
<accession>A0A3Q1J856</accession>
<dbReference type="STRING" id="64144.ENSATEP00000026618"/>
<dbReference type="SMART" id="SM01391">
    <property type="entry name" value="Filament"/>
    <property type="match status" value="1"/>
</dbReference>
<dbReference type="PRINTS" id="PR01248">
    <property type="entry name" value="TYPE1KERATIN"/>
</dbReference>
<name>A0A3Q1J856_ANATE</name>
<keyword evidence="2" id="KW-0175">Coiled coil</keyword>
<dbReference type="InterPro" id="IPR039008">
    <property type="entry name" value="IF_rod_dom"/>
</dbReference>